<feature type="transmembrane region" description="Helical" evidence="6">
    <location>
        <begin position="378"/>
        <end position="401"/>
    </location>
</feature>
<dbReference type="PROSITE" id="PS51257">
    <property type="entry name" value="PROKAR_LIPOPROTEIN"/>
    <property type="match status" value="1"/>
</dbReference>
<evidence type="ECO:0000259" key="7">
    <source>
        <dbReference type="Pfam" id="PF02687"/>
    </source>
</evidence>
<sequence>MIKNYFKIAWRSLWKHKAYSFINIVGLSIGLTACLIVATVVFDELSYDHQWKKANDIYRVISISNNVNSEQPMPVSFAGLGPVLKTNFPEVADYCRMSVSKERLQLGNLKQGVAFQQLIAESSVWNVLDFNIIKGNPQKYVKGYVNLVITKKIQQQYFAGQNPIGKLIYTQPEFGKPQPCLITGVIDHIPQNSHLRADFISIVEYRASDNHLPQKGEGYSFYPQYILLKPGTSATTFTAKVNQWYAKQPGAKDANYSFHFQPIKDVYLRSDFNGVQAVHGSIKNVYIFAGVAALLLVIACINFINLTISRVFNRSKETGIRKVLGAEKFQLIIRFLSESLIFFILSFALAILLYPLFIKPVETFLDHQLVLNLYNGSFLIIAIGCVFGVSFLTGLYPAWYLSRPKPIVILRNKLASDVQLNVLKKGLVIGQFVISVTIIMATIIVHNQLGYMNNKDLGFDKNNLLNISFTDWAESGAAFKQAVKKIPGVQNVSIANWAPTEGSGSMSREVSVPGQKGKIEVFFIEGDADLPATLGFKLKQGRMLNPALATDAMNSDSAMSGTSAATKAERLAWPLLATNYTASLLGMKVNKTVADIDGVPVGIIEDFNSESLHNKLKPTFIQAISDSKYGNMLVRIKPGYEKTALTGISAAYKSFYPEKTFDYNWSGDQIDNQYKAEFKLQRLFTCFSLLIIFLACLGLFGLVSFTAEQRVKEIGIRKVLGASVSNIITLISKDYLALVMISVVIASPIAWYAMNKWLQDFAYRISIQWWVFALTGILALLIAFATVSFQSVKAALANPVKSLRSE</sequence>
<dbReference type="GO" id="GO:0005886">
    <property type="term" value="C:plasma membrane"/>
    <property type="evidence" value="ECO:0007669"/>
    <property type="project" value="UniProtKB-SubCell"/>
</dbReference>
<feature type="domain" description="MacB-like periplasmic core" evidence="8">
    <location>
        <begin position="20"/>
        <end position="242"/>
    </location>
</feature>
<evidence type="ECO:0000313" key="9">
    <source>
        <dbReference type="EMBL" id="SDT29605.1"/>
    </source>
</evidence>
<feature type="transmembrane region" description="Helical" evidence="6">
    <location>
        <begin position="331"/>
        <end position="358"/>
    </location>
</feature>
<keyword evidence="3 6" id="KW-0812">Transmembrane</keyword>
<feature type="domain" description="ABC3 transporter permease C-terminal" evidence="7">
    <location>
        <begin position="686"/>
        <end position="795"/>
    </location>
</feature>
<dbReference type="PANTHER" id="PTHR30572:SF18">
    <property type="entry name" value="ABC-TYPE MACROLIDE FAMILY EXPORT SYSTEM PERMEASE COMPONENT 2"/>
    <property type="match status" value="1"/>
</dbReference>
<dbReference type="RefSeq" id="WP_091374352.1">
    <property type="nucleotide sequence ID" value="NZ_LT629740.1"/>
</dbReference>
<evidence type="ECO:0000256" key="3">
    <source>
        <dbReference type="ARBA" id="ARBA00022692"/>
    </source>
</evidence>
<feature type="transmembrane region" description="Helical" evidence="6">
    <location>
        <begin position="687"/>
        <end position="707"/>
    </location>
</feature>
<dbReference type="Pfam" id="PF02687">
    <property type="entry name" value="FtsX"/>
    <property type="match status" value="2"/>
</dbReference>
<dbReference type="Pfam" id="PF12704">
    <property type="entry name" value="MacB_PCD"/>
    <property type="match status" value="1"/>
</dbReference>
<organism evidence="9 10">
    <name type="scientific">Mucilaginibacter mallensis</name>
    <dbReference type="NCBI Taxonomy" id="652787"/>
    <lineage>
        <taxon>Bacteria</taxon>
        <taxon>Pseudomonadati</taxon>
        <taxon>Bacteroidota</taxon>
        <taxon>Sphingobacteriia</taxon>
        <taxon>Sphingobacteriales</taxon>
        <taxon>Sphingobacteriaceae</taxon>
        <taxon>Mucilaginibacter</taxon>
    </lineage>
</organism>
<feature type="transmembrane region" description="Helical" evidence="6">
    <location>
        <begin position="21"/>
        <end position="42"/>
    </location>
</feature>
<dbReference type="AlphaFoldDB" id="A0A1H1Z6Z7"/>
<feature type="transmembrane region" description="Helical" evidence="6">
    <location>
        <begin position="285"/>
        <end position="306"/>
    </location>
</feature>
<dbReference type="PANTHER" id="PTHR30572">
    <property type="entry name" value="MEMBRANE COMPONENT OF TRANSPORTER-RELATED"/>
    <property type="match status" value="1"/>
</dbReference>
<keyword evidence="5 6" id="KW-0472">Membrane</keyword>
<evidence type="ECO:0000256" key="6">
    <source>
        <dbReference type="SAM" id="Phobius"/>
    </source>
</evidence>
<dbReference type="GO" id="GO:0022857">
    <property type="term" value="F:transmembrane transporter activity"/>
    <property type="evidence" value="ECO:0007669"/>
    <property type="project" value="TreeGrafter"/>
</dbReference>
<evidence type="ECO:0000256" key="5">
    <source>
        <dbReference type="ARBA" id="ARBA00023136"/>
    </source>
</evidence>
<accession>A0A1H1Z6Z7</accession>
<dbReference type="STRING" id="652787.SAMN05216490_2997"/>
<dbReference type="InterPro" id="IPR003838">
    <property type="entry name" value="ABC3_permease_C"/>
</dbReference>
<keyword evidence="2" id="KW-1003">Cell membrane</keyword>
<dbReference type="EMBL" id="LT629740">
    <property type="protein sequence ID" value="SDT29605.1"/>
    <property type="molecule type" value="Genomic_DNA"/>
</dbReference>
<keyword evidence="4 6" id="KW-1133">Transmembrane helix</keyword>
<dbReference type="InterPro" id="IPR025857">
    <property type="entry name" value="MacB_PCD"/>
</dbReference>
<comment type="subcellular location">
    <subcellularLocation>
        <location evidence="1">Cell membrane</location>
        <topology evidence="1">Multi-pass membrane protein</topology>
    </subcellularLocation>
</comment>
<evidence type="ECO:0000313" key="10">
    <source>
        <dbReference type="Proteomes" id="UP000199679"/>
    </source>
</evidence>
<evidence type="ECO:0000259" key="8">
    <source>
        <dbReference type="Pfam" id="PF12704"/>
    </source>
</evidence>
<evidence type="ECO:0000256" key="4">
    <source>
        <dbReference type="ARBA" id="ARBA00022989"/>
    </source>
</evidence>
<gene>
    <name evidence="9" type="ORF">SAMN05216490_2997</name>
</gene>
<feature type="transmembrane region" description="Helical" evidence="6">
    <location>
        <begin position="766"/>
        <end position="787"/>
    </location>
</feature>
<dbReference type="Proteomes" id="UP000199679">
    <property type="component" value="Chromosome I"/>
</dbReference>
<evidence type="ECO:0000256" key="1">
    <source>
        <dbReference type="ARBA" id="ARBA00004651"/>
    </source>
</evidence>
<protein>
    <submittedName>
        <fullName evidence="9">Putative ABC transport system permease protein</fullName>
    </submittedName>
</protein>
<feature type="transmembrane region" description="Helical" evidence="6">
    <location>
        <begin position="422"/>
        <end position="445"/>
    </location>
</feature>
<evidence type="ECO:0000256" key="2">
    <source>
        <dbReference type="ARBA" id="ARBA00022475"/>
    </source>
</evidence>
<dbReference type="InterPro" id="IPR050250">
    <property type="entry name" value="Macrolide_Exporter_MacB"/>
</dbReference>
<name>A0A1H1Z6Z7_MUCMA</name>
<feature type="domain" description="ABC3 transporter permease C-terminal" evidence="7">
    <location>
        <begin position="291"/>
        <end position="404"/>
    </location>
</feature>
<proteinExistence type="predicted"/>
<keyword evidence="10" id="KW-1185">Reference proteome</keyword>
<reference evidence="9 10" key="1">
    <citation type="submission" date="2016-10" db="EMBL/GenBank/DDBJ databases">
        <authorList>
            <person name="de Groot N.N."/>
        </authorList>
    </citation>
    <scope>NUCLEOTIDE SEQUENCE [LARGE SCALE GENOMIC DNA]</scope>
    <source>
        <strain evidence="9 10">MP1X4</strain>
    </source>
</reference>
<dbReference type="OrthoDB" id="1451596at2"/>
<feature type="transmembrane region" description="Helical" evidence="6">
    <location>
        <begin position="735"/>
        <end position="754"/>
    </location>
</feature>